<dbReference type="Proteomes" id="UP000886523">
    <property type="component" value="Unassembled WGS sequence"/>
</dbReference>
<protein>
    <submittedName>
        <fullName evidence="2">Uncharacterized protein</fullName>
    </submittedName>
</protein>
<feature type="region of interest" description="Disordered" evidence="1">
    <location>
        <begin position="30"/>
        <end position="67"/>
    </location>
</feature>
<keyword evidence="3" id="KW-1185">Reference proteome</keyword>
<proteinExistence type="predicted"/>
<reference evidence="2" key="1">
    <citation type="journal article" date="2020" name="Nat. Commun.">
        <title>Large-scale genome sequencing of mycorrhizal fungi provides insights into the early evolution of symbiotic traits.</title>
        <authorList>
            <person name="Miyauchi S."/>
            <person name="Kiss E."/>
            <person name="Kuo A."/>
            <person name="Drula E."/>
            <person name="Kohler A."/>
            <person name="Sanchez-Garcia M."/>
            <person name="Morin E."/>
            <person name="Andreopoulos B."/>
            <person name="Barry K.W."/>
            <person name="Bonito G."/>
            <person name="Buee M."/>
            <person name="Carver A."/>
            <person name="Chen C."/>
            <person name="Cichocki N."/>
            <person name="Clum A."/>
            <person name="Culley D."/>
            <person name="Crous P.W."/>
            <person name="Fauchery L."/>
            <person name="Girlanda M."/>
            <person name="Hayes R.D."/>
            <person name="Keri Z."/>
            <person name="LaButti K."/>
            <person name="Lipzen A."/>
            <person name="Lombard V."/>
            <person name="Magnuson J."/>
            <person name="Maillard F."/>
            <person name="Murat C."/>
            <person name="Nolan M."/>
            <person name="Ohm R.A."/>
            <person name="Pangilinan J."/>
            <person name="Pereira M.F."/>
            <person name="Perotto S."/>
            <person name="Peter M."/>
            <person name="Pfister S."/>
            <person name="Riley R."/>
            <person name="Sitrit Y."/>
            <person name="Stielow J.B."/>
            <person name="Szollosi G."/>
            <person name="Zifcakova L."/>
            <person name="Stursova M."/>
            <person name="Spatafora J.W."/>
            <person name="Tedersoo L."/>
            <person name="Vaario L.M."/>
            <person name="Yamada A."/>
            <person name="Yan M."/>
            <person name="Wang P."/>
            <person name="Xu J."/>
            <person name="Bruns T."/>
            <person name="Baldrian P."/>
            <person name="Vilgalys R."/>
            <person name="Dunand C."/>
            <person name="Henrissat B."/>
            <person name="Grigoriev I.V."/>
            <person name="Hibbett D."/>
            <person name="Nagy L.G."/>
            <person name="Martin F.M."/>
        </authorList>
    </citation>
    <scope>NUCLEOTIDE SEQUENCE</scope>
    <source>
        <strain evidence="2">UP504</strain>
    </source>
</reference>
<gene>
    <name evidence="2" type="ORF">BS47DRAFT_561736</name>
</gene>
<accession>A0A9P6AH74</accession>
<evidence type="ECO:0000313" key="2">
    <source>
        <dbReference type="EMBL" id="KAF9505244.1"/>
    </source>
</evidence>
<sequence length="174" mass="19827">MPDPVGILWARGIHVQPQLEKARAALQVEPRAGERPCGGKNPSPPILVPSSHRRTARAHDHPTTTPPAWEMWGEAKGFRPPRARDLIFLFREHCWGCSWAEGERTAVRCCRDWAGSTMGSVETEGTRCVAKDRNKSRARSGCYRLRSDCCRFFLVSFRDRRLVQSEELMRSRPN</sequence>
<dbReference type="AlphaFoldDB" id="A0A9P6AH74"/>
<evidence type="ECO:0000256" key="1">
    <source>
        <dbReference type="SAM" id="MobiDB-lite"/>
    </source>
</evidence>
<comment type="caution">
    <text evidence="2">The sequence shown here is derived from an EMBL/GenBank/DDBJ whole genome shotgun (WGS) entry which is preliminary data.</text>
</comment>
<dbReference type="EMBL" id="MU129164">
    <property type="protein sequence ID" value="KAF9505244.1"/>
    <property type="molecule type" value="Genomic_DNA"/>
</dbReference>
<evidence type="ECO:0000313" key="3">
    <source>
        <dbReference type="Proteomes" id="UP000886523"/>
    </source>
</evidence>
<organism evidence="2 3">
    <name type="scientific">Hydnum rufescens UP504</name>
    <dbReference type="NCBI Taxonomy" id="1448309"/>
    <lineage>
        <taxon>Eukaryota</taxon>
        <taxon>Fungi</taxon>
        <taxon>Dikarya</taxon>
        <taxon>Basidiomycota</taxon>
        <taxon>Agaricomycotina</taxon>
        <taxon>Agaricomycetes</taxon>
        <taxon>Cantharellales</taxon>
        <taxon>Hydnaceae</taxon>
        <taxon>Hydnum</taxon>
    </lineage>
</organism>
<name>A0A9P6AH74_9AGAM</name>